<dbReference type="CDD" id="cd22931">
    <property type="entry name" value="HFD_TAF6"/>
    <property type="match status" value="1"/>
</dbReference>
<evidence type="ECO:0000313" key="10">
    <source>
        <dbReference type="EMBL" id="RYO85017.1"/>
    </source>
</evidence>
<dbReference type="Proteomes" id="UP000293360">
    <property type="component" value="Unassembled WGS sequence"/>
</dbReference>
<dbReference type="InterPro" id="IPR046344">
    <property type="entry name" value="TAF6_C_sf"/>
</dbReference>
<dbReference type="InterPro" id="IPR037796">
    <property type="entry name" value="TAF6"/>
</dbReference>
<evidence type="ECO:0000313" key="11">
    <source>
        <dbReference type="Proteomes" id="UP000293360"/>
    </source>
</evidence>
<dbReference type="InterPro" id="IPR009072">
    <property type="entry name" value="Histone-fold"/>
</dbReference>
<evidence type="ECO:0000259" key="9">
    <source>
        <dbReference type="SMART" id="SM00803"/>
    </source>
</evidence>
<feature type="domain" description="TATA box binding protein associated factor (TAF) histone-like fold" evidence="9">
    <location>
        <begin position="27"/>
        <end position="90"/>
    </location>
</feature>
<dbReference type="FunFam" id="1.10.20.10:FF:000033">
    <property type="entry name" value="Transcription initiation factor TFIID complex subunit"/>
    <property type="match status" value="1"/>
</dbReference>
<dbReference type="Pfam" id="PF07571">
    <property type="entry name" value="TAF6_C"/>
    <property type="match status" value="1"/>
</dbReference>
<dbReference type="GO" id="GO:0046982">
    <property type="term" value="F:protein heterodimerization activity"/>
    <property type="evidence" value="ECO:0007669"/>
    <property type="project" value="InterPro"/>
</dbReference>
<dbReference type="GO" id="GO:0000124">
    <property type="term" value="C:SAGA complex"/>
    <property type="evidence" value="ECO:0007669"/>
    <property type="project" value="InterPro"/>
</dbReference>
<evidence type="ECO:0000256" key="3">
    <source>
        <dbReference type="ARBA" id="ARBA00023015"/>
    </source>
</evidence>
<dbReference type="Pfam" id="PF02969">
    <property type="entry name" value="TAF"/>
    <property type="match status" value="1"/>
</dbReference>
<dbReference type="PANTHER" id="PTHR10221:SF9">
    <property type="entry name" value="TRANSCRIPTION INITIATION FACTOR TFIID SUBUNIT 6"/>
    <property type="match status" value="1"/>
</dbReference>
<dbReference type="PANTHER" id="PTHR10221">
    <property type="entry name" value="TRANSCRIPTION INITIATION FACTOR TFIID SUBUNIT 6"/>
    <property type="match status" value="1"/>
</dbReference>
<dbReference type="InterPro" id="IPR011442">
    <property type="entry name" value="TAF6_C"/>
</dbReference>
<organism evidence="10 11">
    <name type="scientific">Monosporascus ibericus</name>
    <dbReference type="NCBI Taxonomy" id="155417"/>
    <lineage>
        <taxon>Eukaryota</taxon>
        <taxon>Fungi</taxon>
        <taxon>Dikarya</taxon>
        <taxon>Ascomycota</taxon>
        <taxon>Pezizomycotina</taxon>
        <taxon>Sordariomycetes</taxon>
        <taxon>Xylariomycetidae</taxon>
        <taxon>Xylariales</taxon>
        <taxon>Xylariales incertae sedis</taxon>
        <taxon>Monosporascus</taxon>
    </lineage>
</organism>
<feature type="region of interest" description="Disordered" evidence="8">
    <location>
        <begin position="1"/>
        <end position="28"/>
    </location>
</feature>
<dbReference type="GO" id="GO:0046695">
    <property type="term" value="C:SLIK (SAGA-like) complex"/>
    <property type="evidence" value="ECO:0007669"/>
    <property type="project" value="InterPro"/>
</dbReference>
<comment type="subcellular location">
    <subcellularLocation>
        <location evidence="1">Nucleus</location>
    </subcellularLocation>
</comment>
<evidence type="ECO:0000256" key="6">
    <source>
        <dbReference type="ARBA" id="ARBA00076308"/>
    </source>
</evidence>
<dbReference type="AlphaFoldDB" id="A0A4Q4SVG7"/>
<dbReference type="STRING" id="155417.A0A4Q4SVG7"/>
<dbReference type="GO" id="GO:0016251">
    <property type="term" value="F:RNA polymerase II general transcription initiation factor activity"/>
    <property type="evidence" value="ECO:0007669"/>
    <property type="project" value="InterPro"/>
</dbReference>
<dbReference type="SMART" id="SM00803">
    <property type="entry name" value="TAF"/>
    <property type="match status" value="1"/>
</dbReference>
<keyword evidence="4" id="KW-0804">Transcription</keyword>
<dbReference type="InterPro" id="IPR016024">
    <property type="entry name" value="ARM-type_fold"/>
</dbReference>
<accession>A0A4Q4SVG7</accession>
<evidence type="ECO:0000256" key="7">
    <source>
        <dbReference type="ARBA" id="ARBA00093655"/>
    </source>
</evidence>
<dbReference type="InterPro" id="IPR004823">
    <property type="entry name" value="TAF_TATA-bd_Histone-like_dom"/>
</dbReference>
<reference evidence="10 11" key="1">
    <citation type="submission" date="2018-06" db="EMBL/GenBank/DDBJ databases">
        <title>Complete Genomes of Monosporascus.</title>
        <authorList>
            <person name="Robinson A.J."/>
            <person name="Natvig D.O."/>
        </authorList>
    </citation>
    <scope>NUCLEOTIDE SEQUENCE [LARGE SCALE GENOMIC DNA]</scope>
    <source>
        <strain evidence="10 11">CBS 110550</strain>
    </source>
</reference>
<comment type="caution">
    <text evidence="10">The sequence shown here is derived from an EMBL/GenBank/DDBJ whole genome shotgun (WGS) entry which is preliminary data.</text>
</comment>
<dbReference type="SUPFAM" id="SSF47113">
    <property type="entry name" value="Histone-fold"/>
    <property type="match status" value="1"/>
</dbReference>
<evidence type="ECO:0000256" key="2">
    <source>
        <dbReference type="ARBA" id="ARBA00007688"/>
    </source>
</evidence>
<evidence type="ECO:0000256" key="1">
    <source>
        <dbReference type="ARBA" id="ARBA00004123"/>
    </source>
</evidence>
<sequence length="481" mass="52491">MAAIRDARGAVQDASSTRGPGSEPRLLWNPENVKDVAESVGIGSLGDEALRTLAQDVEYRIGQVIVEALRFMRAAKRTTMTVQDMSQALKVLDVEPLYGYDSTRPLRYGEASLGPGQPLFYIEDEEVDFEKLINAPLPKVPRDMSFTAHWLAVEGVQPSIPQNPSTAELRGQDLIPKGPGANPTLAALAGHENTSMKPAVKHIVSKEQTLYFEKIQAALLDDTPDAEVRRLRESALESVSTDPGIHQLVPYFVNFISHEVTHHNDDVFVLRQMMELTGALIQNPHVFLDPYASPLSAPVLTCLVGRKLGPADGTDAIQEQYRLREFAASLIGQIAKKYSPSNKLLRPKLTRSCLKYFLDPMAPSSVWYGAILGVLAAGGPEAVRILVLPNLKDFEASMLAPLREKGDATEFDVLVGGILKAVKSLAGDDHPMQNGVNGDGQASEREAQQLKAFVGEIIGEGITRLGDRRLNQAVLDARSFQ</sequence>
<keyword evidence="11" id="KW-1185">Reference proteome</keyword>
<dbReference type="GO" id="GO:0005669">
    <property type="term" value="C:transcription factor TFIID complex"/>
    <property type="evidence" value="ECO:0007669"/>
    <property type="project" value="InterPro"/>
</dbReference>
<keyword evidence="5" id="KW-0539">Nucleus</keyword>
<dbReference type="GO" id="GO:0003713">
    <property type="term" value="F:transcription coactivator activity"/>
    <property type="evidence" value="ECO:0007669"/>
    <property type="project" value="TreeGrafter"/>
</dbReference>
<gene>
    <name evidence="10" type="ORF">DL764_009242</name>
</gene>
<proteinExistence type="inferred from homology"/>
<dbReference type="SUPFAM" id="SSF48371">
    <property type="entry name" value="ARM repeat"/>
    <property type="match status" value="1"/>
</dbReference>
<evidence type="ECO:0000256" key="8">
    <source>
        <dbReference type="SAM" id="MobiDB-lite"/>
    </source>
</evidence>
<protein>
    <recommendedName>
        <fullName evidence="6">TBP-associated factor 6</fullName>
    </recommendedName>
    <alternativeName>
        <fullName evidence="7">Transcription initiation factor TFIID subunit 6</fullName>
    </alternativeName>
</protein>
<comment type="similarity">
    <text evidence="2">Belongs to the TAF6 family.</text>
</comment>
<dbReference type="Gene3D" id="1.25.40.770">
    <property type="entry name" value="TAF6, C-terminal HEAT repeat domain"/>
    <property type="match status" value="1"/>
</dbReference>
<dbReference type="GO" id="GO:0006325">
    <property type="term" value="P:chromatin organization"/>
    <property type="evidence" value="ECO:0007669"/>
    <property type="project" value="UniProtKB-ARBA"/>
</dbReference>
<dbReference type="CDD" id="cd08050">
    <property type="entry name" value="TAF6C"/>
    <property type="match status" value="1"/>
</dbReference>
<dbReference type="OrthoDB" id="361039at2759"/>
<dbReference type="Gene3D" id="1.10.20.10">
    <property type="entry name" value="Histone, subunit A"/>
    <property type="match status" value="1"/>
</dbReference>
<keyword evidence="3" id="KW-0805">Transcription regulation</keyword>
<dbReference type="EMBL" id="QJNU01000829">
    <property type="protein sequence ID" value="RYO85017.1"/>
    <property type="molecule type" value="Genomic_DNA"/>
</dbReference>
<dbReference type="GO" id="GO:0051123">
    <property type="term" value="P:RNA polymerase II preinitiation complex assembly"/>
    <property type="evidence" value="ECO:0007669"/>
    <property type="project" value="TreeGrafter"/>
</dbReference>
<name>A0A4Q4SVG7_9PEZI</name>
<evidence type="ECO:0000256" key="4">
    <source>
        <dbReference type="ARBA" id="ARBA00023163"/>
    </source>
</evidence>
<evidence type="ECO:0000256" key="5">
    <source>
        <dbReference type="ARBA" id="ARBA00023242"/>
    </source>
</evidence>